<evidence type="ECO:0000313" key="10">
    <source>
        <dbReference type="EMBL" id="MBC2575285.1"/>
    </source>
</evidence>
<dbReference type="Gene3D" id="3.40.50.12090">
    <property type="match status" value="2"/>
</dbReference>
<dbReference type="InterPro" id="IPR023828">
    <property type="entry name" value="Peptidase_S8_Ser-AS"/>
</dbReference>
<evidence type="ECO:0000256" key="1">
    <source>
        <dbReference type="ARBA" id="ARBA00011073"/>
    </source>
</evidence>
<dbReference type="Pfam" id="PF04122">
    <property type="entry name" value="CW_binding_2"/>
    <property type="match status" value="3"/>
</dbReference>
<protein>
    <submittedName>
        <fullName evidence="10">S8 family serine peptidase</fullName>
    </submittedName>
</protein>
<reference evidence="10 11" key="1">
    <citation type="submission" date="2020-05" db="EMBL/GenBank/DDBJ databases">
        <title>Draft genome of xy-202 and genomic insight in genome of the genus Peptostreptococcus.</title>
        <authorList>
            <person name="Zhang Z."/>
        </authorList>
    </citation>
    <scope>NUCLEOTIDE SEQUENCE [LARGE SCALE GENOMIC DNA]</scope>
    <source>
        <strain evidence="10 11">DSM 27025</strain>
    </source>
</reference>
<dbReference type="Pfam" id="PF00082">
    <property type="entry name" value="Peptidase_S8"/>
    <property type="match status" value="1"/>
</dbReference>
<dbReference type="CDD" id="cd07475">
    <property type="entry name" value="Peptidases_S8_C5a_Peptidase"/>
    <property type="match status" value="1"/>
</dbReference>
<dbReference type="PROSITE" id="PS00137">
    <property type="entry name" value="SUBTILASE_HIS"/>
    <property type="match status" value="1"/>
</dbReference>
<dbReference type="RefSeq" id="WP_185623321.1">
    <property type="nucleotide sequence ID" value="NZ_JABGBW010000001.1"/>
</dbReference>
<evidence type="ECO:0000256" key="2">
    <source>
        <dbReference type="ARBA" id="ARBA00022670"/>
    </source>
</evidence>
<accession>A0ABR6TIQ5</accession>
<evidence type="ECO:0000256" key="4">
    <source>
        <dbReference type="ARBA" id="ARBA00022801"/>
    </source>
</evidence>
<evidence type="ECO:0000313" key="11">
    <source>
        <dbReference type="Proteomes" id="UP000713904"/>
    </source>
</evidence>
<dbReference type="Proteomes" id="UP000713904">
    <property type="component" value="Unassembled WGS sequence"/>
</dbReference>
<dbReference type="SUPFAM" id="SSF52743">
    <property type="entry name" value="Subtilisin-like"/>
    <property type="match status" value="1"/>
</dbReference>
<evidence type="ECO:0000256" key="7">
    <source>
        <dbReference type="SAM" id="MobiDB-lite"/>
    </source>
</evidence>
<dbReference type="Gene3D" id="3.50.30.30">
    <property type="match status" value="1"/>
</dbReference>
<evidence type="ECO:0000256" key="5">
    <source>
        <dbReference type="ARBA" id="ARBA00022825"/>
    </source>
</evidence>
<gene>
    <name evidence="10" type="ORF">HLB29_01130</name>
</gene>
<feature type="compositionally biased region" description="Acidic residues" evidence="7">
    <location>
        <begin position="1215"/>
        <end position="1224"/>
    </location>
</feature>
<dbReference type="InterPro" id="IPR010435">
    <property type="entry name" value="C5a/SBT2-like_Fn3"/>
</dbReference>
<dbReference type="InterPro" id="IPR046450">
    <property type="entry name" value="PA_dom_sf"/>
</dbReference>
<keyword evidence="4 6" id="KW-0378">Hydrolase</keyword>
<proteinExistence type="inferred from homology"/>
<feature type="region of interest" description="Disordered" evidence="7">
    <location>
        <begin position="1040"/>
        <end position="1088"/>
    </location>
</feature>
<feature type="active site" description="Charge relay system" evidence="6">
    <location>
        <position position="570"/>
    </location>
</feature>
<keyword evidence="3" id="KW-0732">Signal</keyword>
<keyword evidence="11" id="KW-1185">Reference proteome</keyword>
<evidence type="ECO:0000256" key="6">
    <source>
        <dbReference type="PROSITE-ProRule" id="PRU01240"/>
    </source>
</evidence>
<dbReference type="PANTHER" id="PTHR43806:SF11">
    <property type="entry name" value="CEREVISIN-RELATED"/>
    <property type="match status" value="1"/>
</dbReference>
<dbReference type="EMBL" id="JABGBW010000001">
    <property type="protein sequence ID" value="MBC2575285.1"/>
    <property type="molecule type" value="Genomic_DNA"/>
</dbReference>
<dbReference type="SUPFAM" id="SSF52025">
    <property type="entry name" value="PA domain"/>
    <property type="match status" value="1"/>
</dbReference>
<dbReference type="InterPro" id="IPR050131">
    <property type="entry name" value="Peptidase_S8_subtilisin-like"/>
</dbReference>
<dbReference type="PANTHER" id="PTHR43806">
    <property type="entry name" value="PEPTIDASE S8"/>
    <property type="match status" value="1"/>
</dbReference>
<feature type="compositionally biased region" description="Basic and acidic residues" evidence="7">
    <location>
        <begin position="1051"/>
        <end position="1065"/>
    </location>
</feature>
<dbReference type="PROSITE" id="PS51892">
    <property type="entry name" value="SUBTILASE"/>
    <property type="match status" value="1"/>
</dbReference>
<keyword evidence="2 6" id="KW-0645">Protease</keyword>
<dbReference type="InterPro" id="IPR015500">
    <property type="entry name" value="Peptidase_S8_subtilisin-rel"/>
</dbReference>
<sequence length="1939" mass="218207">MKNIFKKSGILLMIIAISIVQTLSYMSFAHEDKESYPILENYLKSKVKMEAKNNKNEKVRVIIELDEKNENQAKYEISKIPGVKIHYTYDNLLNGVSIDIPSDSISKLNSIEGVKKVKKSEKLIPQMFNSREITKVIQSKAKYSNKYGLDGRGMLIATIDSGVDINHPDMRIDDDAIKDMKIKEKDIKPPFTNKVPFGYNYFKSEKENLKGIDGQPHGMHIAGILAGNSPNKDGFKGIAPNAQLLVYKVITYDRKGPDADSHEIEYIGEDAQYHAMEDAISKGADIISLSIGDFGSGSSDDVWESVVRKCHEKGVVVVAAMGNRSASNSESSYDSVADVAFERKDTSSSVSVAANRNVIGVGSTRNTYLRLPSVKINDMNFAYSNLSRFNDNIVPQKNRKNLPDKEISSSFVFAKRGMNEEILQKSDVEGKVVVLLRGGEAIKEKVNRFLDKGARGVIVLNYLSDYSRGEYKDQPIIGNEHLSIDKGWAISMSYNDGMKLLEKVKNNKELKIKFDPVARQTKIANTSLISGFSSWGPNYDLEMKPDMVAPGENIYSTGNGGTYKIMSGTSMASPNIAGISTLLLSKTRNIKDANINKINVSDLTKIMLMNTANILQDYGKLESGKILPYSPRRQGAGLVDLDKALETDVLITYDGNKGAASLKEIEQIEKFTLKLINFSDKEKSFDIEPLEVMTQKTSPRHIKDDYQEITSGTAHETVINGAKINGPSAIVIQPHSTTNVSFTLNTGEAKNQFVEGYIRFVSKENDQPTLNIPYMGFKGKWAEENILDKPQWESESITKLSRLQKYLKYDDHKGEFIFEQLGKKDKNGVDDPSTYYINSIRDGRPNYITEVKKVAPSIVFLRETNQFDVSIVDKKDDNIKPLRVINKGYYPEKYMDNSFKEFGESYQKIFKNIDPNAIWDGGVYNPKSSGGGWESSWFKAAPEGQYYYRIRAKKSERDPWECVYMPIKVDNTKPSMTTTYDKSSEKVTVHLHDNEGIEYVGATINGKFVHMRNSGRDKYEIDVPNDEITKQTLRIEAMDYAGNPISNETDLNDRSLLEKEDNVKDNDEEDNDSASETSDDNEVKSSFDPRSITSINGHFINHDIGLKHNLVNSDNLNDIKYEVGMSLSGNQRAVITNTNTHWNWVNKEKDQYKPLDILELNAEEDEGYIKIKEGDNYIKIRVYDGDKVVYDNKYTVYMDINAPSIEFGDNISLEPVEDDSDESDGTSTTRNGLIYSNSKQGTVYGIVQDNLDKYVVRINGDVVKRAGLKGHFGPEHNRTNFKYDYSAIDGEFVHIVLEDSSGNSKTFELKVKIDDEKPVINLKNENLLTSDSILNYDITDNIEDDNKEYNVTTIVTVNGKEYRPGTKLKDYDVIGKEGNYNIAIIAMDLAGNKTFLEKKVEKEHGAISSVVIPELKKEMFTKDEIKNINNIFNLNNGIKAKVLEYGNQTKHNVKIKVEFSNEFGVKKEKEYTLKIVEEDINQELDKLLDRELKQTEFSMGTLTKYSQLFDLSDGANVIIKNKIDASNPGEVTFKAKFTKDNKYFEREYKIKFIKYNYKLKKSQIKLSELDNLDNIIDTNAPNKKFVKNPVKKVGEQILEIELSDNNGFKTEIRLGVTVINDSVAPSPNPGFVPSPQSPADESLDINKYDEISVEKTIRNLKIPVERVSGKTRIQTAVMISKKTFKKADNVVIVSDKSNSDALTSALFAKDKDAPILLTDTNKLSIDTENEVNRLGAKNIYIVGGEKSISKTIVRKFKDKRYNVVRISGKDRYKTSQKLLDQVNIKNKENIFIVNGRTEIDSVAISPISAKRNMPILLTNGIKIDNDIMDKVKKYKDRTVIGGTASISESLQRDLNAKRVGGRDRFDTSVQIRNKYLKDSKNIFIASGINYVDCLTGAVYAAKNDASILLVKKNQITDDVKTALESANNVIILGGRDSVR</sequence>
<organism evidence="10 11">
    <name type="scientific">Peptostreptococcus canis</name>
    <dbReference type="NCBI Taxonomy" id="1159213"/>
    <lineage>
        <taxon>Bacteria</taxon>
        <taxon>Bacillati</taxon>
        <taxon>Bacillota</taxon>
        <taxon>Clostridia</taxon>
        <taxon>Peptostreptococcales</taxon>
        <taxon>Peptostreptococcaceae</taxon>
        <taxon>Peptostreptococcus</taxon>
    </lineage>
</organism>
<evidence type="ECO:0000259" key="8">
    <source>
        <dbReference type="Pfam" id="PF00082"/>
    </source>
</evidence>
<dbReference type="Gene3D" id="3.30.70.80">
    <property type="entry name" value="Peptidase S8 propeptide/proteinase inhibitor I9"/>
    <property type="match status" value="1"/>
</dbReference>
<comment type="caution">
    <text evidence="10">The sequence shown here is derived from an EMBL/GenBank/DDBJ whole genome shotgun (WGS) entry which is preliminary data.</text>
</comment>
<feature type="domain" description="C5a peptidase/Subtilisin-like protease SBT2-like Fn3-like" evidence="9">
    <location>
        <begin position="661"/>
        <end position="775"/>
    </location>
</feature>
<dbReference type="InterPro" id="IPR007253">
    <property type="entry name" value="Cell_wall-bd_2"/>
</dbReference>
<dbReference type="PROSITE" id="PS00138">
    <property type="entry name" value="SUBTILASE_SER"/>
    <property type="match status" value="1"/>
</dbReference>
<evidence type="ECO:0000256" key="3">
    <source>
        <dbReference type="ARBA" id="ARBA00022729"/>
    </source>
</evidence>
<feature type="region of interest" description="Disordered" evidence="7">
    <location>
        <begin position="1211"/>
        <end position="1233"/>
    </location>
</feature>
<dbReference type="InterPro" id="IPR000209">
    <property type="entry name" value="Peptidase_S8/S53_dom"/>
</dbReference>
<feature type="domain" description="Peptidase S8/S53" evidence="8">
    <location>
        <begin position="151"/>
        <end position="616"/>
    </location>
</feature>
<keyword evidence="5 6" id="KW-0720">Serine protease</keyword>
<feature type="compositionally biased region" description="Acidic residues" evidence="7">
    <location>
        <begin position="1066"/>
        <end position="1080"/>
    </location>
</feature>
<dbReference type="Pfam" id="PF06280">
    <property type="entry name" value="fn3_5"/>
    <property type="match status" value="1"/>
</dbReference>
<dbReference type="InterPro" id="IPR034216">
    <property type="entry name" value="C5a_Peptidase"/>
</dbReference>
<dbReference type="Gene3D" id="3.40.50.200">
    <property type="entry name" value="Peptidase S8/S53 domain"/>
    <property type="match status" value="1"/>
</dbReference>
<feature type="active site" description="Charge relay system" evidence="6">
    <location>
        <position position="160"/>
    </location>
</feature>
<name>A0ABR6TIQ5_9FIRM</name>
<dbReference type="InterPro" id="IPR036852">
    <property type="entry name" value="Peptidase_S8/S53_dom_sf"/>
</dbReference>
<feature type="active site" description="Charge relay system" evidence="6">
    <location>
        <position position="217"/>
    </location>
</feature>
<comment type="similarity">
    <text evidence="1 6">Belongs to the peptidase S8 family.</text>
</comment>
<evidence type="ECO:0000259" key="9">
    <source>
        <dbReference type="Pfam" id="PF06280"/>
    </source>
</evidence>
<dbReference type="PRINTS" id="PR00723">
    <property type="entry name" value="SUBTILISIN"/>
</dbReference>
<dbReference type="InterPro" id="IPR037045">
    <property type="entry name" value="S8pro/Inhibitor_I9_sf"/>
</dbReference>
<dbReference type="Gene3D" id="2.60.40.1710">
    <property type="entry name" value="Subtilisin-like superfamily"/>
    <property type="match status" value="1"/>
</dbReference>
<dbReference type="InterPro" id="IPR022398">
    <property type="entry name" value="Peptidase_S8_His-AS"/>
</dbReference>